<dbReference type="InterPro" id="IPR052425">
    <property type="entry name" value="Uncharacterized_MFS-type"/>
</dbReference>
<feature type="transmembrane region" description="Helical" evidence="6">
    <location>
        <begin position="12"/>
        <end position="37"/>
    </location>
</feature>
<protein>
    <submittedName>
        <fullName evidence="8">MFS transporter</fullName>
    </submittedName>
</protein>
<keyword evidence="9" id="KW-1185">Reference proteome</keyword>
<feature type="transmembrane region" description="Helical" evidence="6">
    <location>
        <begin position="199"/>
        <end position="222"/>
    </location>
</feature>
<evidence type="ECO:0000256" key="1">
    <source>
        <dbReference type="ARBA" id="ARBA00004651"/>
    </source>
</evidence>
<dbReference type="InterPro" id="IPR020846">
    <property type="entry name" value="MFS_dom"/>
</dbReference>
<evidence type="ECO:0000256" key="5">
    <source>
        <dbReference type="ARBA" id="ARBA00023136"/>
    </source>
</evidence>
<dbReference type="PANTHER" id="PTHR42688">
    <property type="entry name" value="CONSERVED PROTEIN"/>
    <property type="match status" value="1"/>
</dbReference>
<accession>A0A930VC13</accession>
<keyword evidence="3 6" id="KW-0812">Transmembrane</keyword>
<dbReference type="PANTHER" id="PTHR42688:SF1">
    <property type="entry name" value="BLR5212 PROTEIN"/>
    <property type="match status" value="1"/>
</dbReference>
<comment type="caution">
    <text evidence="8">The sequence shown here is derived from an EMBL/GenBank/DDBJ whole genome shotgun (WGS) entry which is preliminary data.</text>
</comment>
<feature type="transmembrane region" description="Helical" evidence="6">
    <location>
        <begin position="318"/>
        <end position="342"/>
    </location>
</feature>
<proteinExistence type="predicted"/>
<dbReference type="InterPro" id="IPR036259">
    <property type="entry name" value="MFS_trans_sf"/>
</dbReference>
<dbReference type="EMBL" id="JADKPN010000001">
    <property type="protein sequence ID" value="MBF4762065.1"/>
    <property type="molecule type" value="Genomic_DNA"/>
</dbReference>
<evidence type="ECO:0000313" key="8">
    <source>
        <dbReference type="EMBL" id="MBF4762065.1"/>
    </source>
</evidence>
<dbReference type="PROSITE" id="PS50850">
    <property type="entry name" value="MFS"/>
    <property type="match status" value="1"/>
</dbReference>
<dbReference type="Gene3D" id="1.20.1250.20">
    <property type="entry name" value="MFS general substrate transporter like domains"/>
    <property type="match status" value="2"/>
</dbReference>
<dbReference type="Proteomes" id="UP000640489">
    <property type="component" value="Unassembled WGS sequence"/>
</dbReference>
<feature type="transmembrane region" description="Helical" evidence="6">
    <location>
        <begin position="261"/>
        <end position="277"/>
    </location>
</feature>
<evidence type="ECO:0000256" key="6">
    <source>
        <dbReference type="SAM" id="Phobius"/>
    </source>
</evidence>
<evidence type="ECO:0000256" key="4">
    <source>
        <dbReference type="ARBA" id="ARBA00022989"/>
    </source>
</evidence>
<keyword evidence="5 6" id="KW-0472">Membrane</keyword>
<dbReference type="SUPFAM" id="SSF103473">
    <property type="entry name" value="MFS general substrate transporter"/>
    <property type="match status" value="1"/>
</dbReference>
<evidence type="ECO:0000259" key="7">
    <source>
        <dbReference type="PROSITE" id="PS50850"/>
    </source>
</evidence>
<feature type="transmembrane region" description="Helical" evidence="6">
    <location>
        <begin position="57"/>
        <end position="90"/>
    </location>
</feature>
<dbReference type="AlphaFoldDB" id="A0A930VC13"/>
<dbReference type="InterPro" id="IPR011701">
    <property type="entry name" value="MFS"/>
</dbReference>
<gene>
    <name evidence="8" type="ORF">ISU07_02910</name>
</gene>
<name>A0A930VC13_9ACTN</name>
<feature type="transmembrane region" description="Helical" evidence="6">
    <location>
        <begin position="154"/>
        <end position="178"/>
    </location>
</feature>
<dbReference type="GO" id="GO:0005886">
    <property type="term" value="C:plasma membrane"/>
    <property type="evidence" value="ECO:0007669"/>
    <property type="project" value="UniProtKB-SubCell"/>
</dbReference>
<evidence type="ECO:0000256" key="3">
    <source>
        <dbReference type="ARBA" id="ARBA00022692"/>
    </source>
</evidence>
<comment type="subcellular location">
    <subcellularLocation>
        <location evidence="1">Cell membrane</location>
        <topology evidence="1">Multi-pass membrane protein</topology>
    </subcellularLocation>
</comment>
<dbReference type="GO" id="GO:0022857">
    <property type="term" value="F:transmembrane transporter activity"/>
    <property type="evidence" value="ECO:0007669"/>
    <property type="project" value="InterPro"/>
</dbReference>
<reference evidence="8" key="1">
    <citation type="submission" date="2020-11" db="EMBL/GenBank/DDBJ databases">
        <title>Nocardioides sp. nov., isolated from Soil of Cynanchum wilfordii Hemsley rhizosphere.</title>
        <authorList>
            <person name="Lee J.-S."/>
            <person name="Suh M.K."/>
            <person name="Kim J.-S."/>
        </authorList>
    </citation>
    <scope>NUCLEOTIDE SEQUENCE</scope>
    <source>
        <strain evidence="8">KCTC 19275</strain>
    </source>
</reference>
<sequence length="387" mass="39191">MVYEGARSVTGPYLASLGASALVVGLVTGAGEAAALGFRLFSGPLADRSGRYWSWTVAGYAMTVVCVPLMAVAPFVGAAGAAVASVLVVLERTGKAVRSPSKSVLLADAARTVGRGRGFAVHKALDQVGAFAGPLLVAGLLALTGATWPGLAALAIPGVVAMTLLLRLRVALTAPLAMTGPRPHVDDVPDGPLPRSFHLLTVSCALATFGLLTFGVLSFHLVQDGLLDVAWVPVVYAAAMGVEAVSALATGFVFDRIGGRTLLVLPLLVGLVPFLAFSSTAAVAVAGILVWGLATGILDSTVKALVAETVPRSRLGTAYGAFAAVQGVAALAGGGVAGWLYAHGRLPIVTVVGVAQLAALVLLVSALRSPARPQRPLLARHHRTGTG</sequence>
<feature type="transmembrane region" description="Helical" evidence="6">
    <location>
        <begin position="348"/>
        <end position="367"/>
    </location>
</feature>
<feature type="transmembrane region" description="Helical" evidence="6">
    <location>
        <begin position="128"/>
        <end position="148"/>
    </location>
</feature>
<evidence type="ECO:0000256" key="2">
    <source>
        <dbReference type="ARBA" id="ARBA00022475"/>
    </source>
</evidence>
<feature type="domain" description="Major facilitator superfamily (MFS) profile" evidence="7">
    <location>
        <begin position="1"/>
        <end position="373"/>
    </location>
</feature>
<dbReference type="Pfam" id="PF07690">
    <property type="entry name" value="MFS_1"/>
    <property type="match status" value="1"/>
</dbReference>
<organism evidence="8 9">
    <name type="scientific">Nocardioides islandensis</name>
    <dbReference type="NCBI Taxonomy" id="433663"/>
    <lineage>
        <taxon>Bacteria</taxon>
        <taxon>Bacillati</taxon>
        <taxon>Actinomycetota</taxon>
        <taxon>Actinomycetes</taxon>
        <taxon>Propionibacteriales</taxon>
        <taxon>Nocardioidaceae</taxon>
        <taxon>Nocardioides</taxon>
    </lineage>
</organism>
<dbReference type="CDD" id="cd17370">
    <property type="entry name" value="MFS_MJ1317_like"/>
    <property type="match status" value="1"/>
</dbReference>
<feature type="transmembrane region" description="Helical" evidence="6">
    <location>
        <begin position="283"/>
        <end position="306"/>
    </location>
</feature>
<keyword evidence="4 6" id="KW-1133">Transmembrane helix</keyword>
<evidence type="ECO:0000313" key="9">
    <source>
        <dbReference type="Proteomes" id="UP000640489"/>
    </source>
</evidence>
<keyword evidence="2" id="KW-1003">Cell membrane</keyword>
<feature type="transmembrane region" description="Helical" evidence="6">
    <location>
        <begin position="234"/>
        <end position="254"/>
    </location>
</feature>